<feature type="region of interest" description="Disordered" evidence="2">
    <location>
        <begin position="1"/>
        <end position="28"/>
    </location>
</feature>
<dbReference type="InterPro" id="IPR006204">
    <property type="entry name" value="GHMP_kinase_N_dom"/>
</dbReference>
<evidence type="ECO:0000313" key="5">
    <source>
        <dbReference type="Proteomes" id="UP001206128"/>
    </source>
</evidence>
<keyword evidence="1 4" id="KW-0808">Transferase</keyword>
<dbReference type="AlphaFoldDB" id="A0AAE3GHW6"/>
<evidence type="ECO:0000313" key="4">
    <source>
        <dbReference type="EMBL" id="MCP2167694.1"/>
    </source>
</evidence>
<dbReference type="EMBL" id="JAMTCK010000011">
    <property type="protein sequence ID" value="MCP2167694.1"/>
    <property type="molecule type" value="Genomic_DNA"/>
</dbReference>
<keyword evidence="5" id="KW-1185">Reference proteome</keyword>
<feature type="domain" description="GHMP kinase N-terminal" evidence="3">
    <location>
        <begin position="94"/>
        <end position="162"/>
    </location>
</feature>
<reference evidence="4" key="1">
    <citation type="submission" date="2022-06" db="EMBL/GenBank/DDBJ databases">
        <title>Genomic Encyclopedia of Archaeal and Bacterial Type Strains, Phase II (KMG-II): from individual species to whole genera.</title>
        <authorList>
            <person name="Goeker M."/>
        </authorList>
    </citation>
    <scope>NUCLEOTIDE SEQUENCE</scope>
    <source>
        <strain evidence="4">DSM 43935</strain>
    </source>
</reference>
<gene>
    <name evidence="4" type="ORF">LX83_004567</name>
</gene>
<dbReference type="Pfam" id="PF00288">
    <property type="entry name" value="GHMP_kinases_N"/>
    <property type="match status" value="1"/>
</dbReference>
<name>A0AAE3GHW6_9PSEU</name>
<evidence type="ECO:0000256" key="2">
    <source>
        <dbReference type="SAM" id="MobiDB-lite"/>
    </source>
</evidence>
<accession>A0AAE3GHW6</accession>
<dbReference type="GO" id="GO:0016301">
    <property type="term" value="F:kinase activity"/>
    <property type="evidence" value="ECO:0007669"/>
    <property type="project" value="UniProtKB-KW"/>
</dbReference>
<dbReference type="InterPro" id="IPR014721">
    <property type="entry name" value="Ribsml_uS5_D2-typ_fold_subgr"/>
</dbReference>
<dbReference type="Gene3D" id="3.30.230.10">
    <property type="match status" value="1"/>
</dbReference>
<dbReference type="SUPFAM" id="SSF54211">
    <property type="entry name" value="Ribosomal protein S5 domain 2-like"/>
    <property type="match status" value="1"/>
</dbReference>
<protein>
    <submittedName>
        <fullName evidence="4">Threonine kinase</fullName>
    </submittedName>
</protein>
<dbReference type="Proteomes" id="UP001206128">
    <property type="component" value="Unassembled WGS sequence"/>
</dbReference>
<sequence length="330" mass="35165">MAVSTQRRSPTPPSEAHPEPLWPIRSLGRGSAIGHHGELLQGAFDDGSGQPHPALVTLPLPTLVTTAEFRPFPHPSTEPPTVTVSPQWKTKARAAAELLLREHVPQSAGGELVIHDAGTPPGVGLGTSTCDVTAALRATADCYRLDLPVERLATLAVRAEGASDSVMLENRAVLFGQRSGRVLEDFDRALPEMILVGCDTDPTHTGVDTLSLRPPDYTAEEIGRFRVLLGVLRHALDTGSVPLLARVAEASALINQRRLPTRGLDVLREVAARTGGLGVQVSHSGTVASIIFDPATPGVAEHVERCARLLDERGFGPARVLRVTTEEVAR</sequence>
<comment type="caution">
    <text evidence="4">The sequence shown here is derived from an EMBL/GenBank/DDBJ whole genome shotgun (WGS) entry which is preliminary data.</text>
</comment>
<evidence type="ECO:0000259" key="3">
    <source>
        <dbReference type="Pfam" id="PF00288"/>
    </source>
</evidence>
<dbReference type="InterPro" id="IPR020568">
    <property type="entry name" value="Ribosomal_Su5_D2-typ_SF"/>
</dbReference>
<evidence type="ECO:0000256" key="1">
    <source>
        <dbReference type="ARBA" id="ARBA00022777"/>
    </source>
</evidence>
<proteinExistence type="predicted"/>
<keyword evidence="1 4" id="KW-0418">Kinase</keyword>
<organism evidence="4 5">
    <name type="scientific">Goodfellowiella coeruleoviolacea</name>
    <dbReference type="NCBI Taxonomy" id="334858"/>
    <lineage>
        <taxon>Bacteria</taxon>
        <taxon>Bacillati</taxon>
        <taxon>Actinomycetota</taxon>
        <taxon>Actinomycetes</taxon>
        <taxon>Pseudonocardiales</taxon>
        <taxon>Pseudonocardiaceae</taxon>
        <taxon>Goodfellowiella</taxon>
    </lineage>
</organism>
<dbReference type="GO" id="GO:0005524">
    <property type="term" value="F:ATP binding"/>
    <property type="evidence" value="ECO:0007669"/>
    <property type="project" value="InterPro"/>
</dbReference>
<dbReference type="RefSeq" id="WP_253774819.1">
    <property type="nucleotide sequence ID" value="NZ_JAMTCK010000011.1"/>
</dbReference>